<comment type="caution">
    <text evidence="1">The sequence shown here is derived from an EMBL/GenBank/DDBJ whole genome shotgun (WGS) entry which is preliminary data.</text>
</comment>
<gene>
    <name evidence="1" type="ORF">LWI28_005094</name>
</gene>
<evidence type="ECO:0000313" key="2">
    <source>
        <dbReference type="Proteomes" id="UP001064489"/>
    </source>
</evidence>
<dbReference type="EMBL" id="JAJSOW010000108">
    <property type="protein sequence ID" value="KAI9153054.1"/>
    <property type="molecule type" value="Genomic_DNA"/>
</dbReference>
<reference evidence="1" key="2">
    <citation type="submission" date="2023-02" db="EMBL/GenBank/DDBJ databases">
        <authorList>
            <person name="Swenson N.G."/>
            <person name="Wegrzyn J.L."/>
            <person name="Mcevoy S.L."/>
        </authorList>
    </citation>
    <scope>NUCLEOTIDE SEQUENCE</scope>
    <source>
        <strain evidence="1">91603</strain>
        <tissue evidence="1">Leaf</tissue>
    </source>
</reference>
<dbReference type="Proteomes" id="UP001064489">
    <property type="component" value="Chromosome 11"/>
</dbReference>
<proteinExistence type="predicted"/>
<keyword evidence="2" id="KW-1185">Reference proteome</keyword>
<dbReference type="AlphaFoldDB" id="A0AAD5I5J2"/>
<name>A0AAD5I5J2_ACENE</name>
<accession>A0AAD5I5J2</accession>
<sequence length="133" mass="15209">MDPKEFEEGTPVKIRGVDVGFSVQDINRHYGTMTYRELDTGVPNLNFFKRYNEDFARELQMPDVRQEAGLRPVATKKVQKRDATKEVGVATEENLGAVPIGHLVTSLPRGKRLACDQLPPKRCRREMLLRRLV</sequence>
<reference evidence="1" key="1">
    <citation type="journal article" date="2022" name="Plant J.">
        <title>Strategies of tolerance reflected in two North American maple genomes.</title>
        <authorList>
            <person name="McEvoy S.L."/>
            <person name="Sezen U.U."/>
            <person name="Trouern-Trend A."/>
            <person name="McMahon S.M."/>
            <person name="Schaberg P.G."/>
            <person name="Yang J."/>
            <person name="Wegrzyn J.L."/>
            <person name="Swenson N.G."/>
        </authorList>
    </citation>
    <scope>NUCLEOTIDE SEQUENCE</scope>
    <source>
        <strain evidence="1">91603</strain>
    </source>
</reference>
<protein>
    <submittedName>
        <fullName evidence="1">Uncharacterized protein</fullName>
    </submittedName>
</protein>
<evidence type="ECO:0000313" key="1">
    <source>
        <dbReference type="EMBL" id="KAI9153054.1"/>
    </source>
</evidence>
<organism evidence="1 2">
    <name type="scientific">Acer negundo</name>
    <name type="common">Box elder</name>
    <dbReference type="NCBI Taxonomy" id="4023"/>
    <lineage>
        <taxon>Eukaryota</taxon>
        <taxon>Viridiplantae</taxon>
        <taxon>Streptophyta</taxon>
        <taxon>Embryophyta</taxon>
        <taxon>Tracheophyta</taxon>
        <taxon>Spermatophyta</taxon>
        <taxon>Magnoliopsida</taxon>
        <taxon>eudicotyledons</taxon>
        <taxon>Gunneridae</taxon>
        <taxon>Pentapetalae</taxon>
        <taxon>rosids</taxon>
        <taxon>malvids</taxon>
        <taxon>Sapindales</taxon>
        <taxon>Sapindaceae</taxon>
        <taxon>Hippocastanoideae</taxon>
        <taxon>Acereae</taxon>
        <taxon>Acer</taxon>
    </lineage>
</organism>